<dbReference type="EMBL" id="CAJJDP010000046">
    <property type="protein sequence ID" value="CAD8164973.1"/>
    <property type="molecule type" value="Genomic_DNA"/>
</dbReference>
<dbReference type="AlphaFoldDB" id="A0A8S1ULJ6"/>
<evidence type="ECO:0000313" key="3">
    <source>
        <dbReference type="Proteomes" id="UP000683925"/>
    </source>
</evidence>
<proteinExistence type="predicted"/>
<feature type="compositionally biased region" description="Acidic residues" evidence="1">
    <location>
        <begin position="1"/>
        <end position="11"/>
    </location>
</feature>
<comment type="caution">
    <text evidence="2">The sequence shown here is derived from an EMBL/GenBank/DDBJ whole genome shotgun (WGS) entry which is preliminary data.</text>
</comment>
<evidence type="ECO:0000256" key="1">
    <source>
        <dbReference type="SAM" id="MobiDB-lite"/>
    </source>
</evidence>
<accession>A0A8S1ULJ6</accession>
<dbReference type="OrthoDB" id="10548621at2759"/>
<organism evidence="2 3">
    <name type="scientific">Paramecium octaurelia</name>
    <dbReference type="NCBI Taxonomy" id="43137"/>
    <lineage>
        <taxon>Eukaryota</taxon>
        <taxon>Sar</taxon>
        <taxon>Alveolata</taxon>
        <taxon>Ciliophora</taxon>
        <taxon>Intramacronucleata</taxon>
        <taxon>Oligohymenophorea</taxon>
        <taxon>Peniculida</taxon>
        <taxon>Parameciidae</taxon>
        <taxon>Paramecium</taxon>
    </lineage>
</organism>
<reference evidence="2" key="1">
    <citation type="submission" date="2021-01" db="EMBL/GenBank/DDBJ databases">
        <authorList>
            <consortium name="Genoscope - CEA"/>
            <person name="William W."/>
        </authorList>
    </citation>
    <scope>NUCLEOTIDE SEQUENCE</scope>
</reference>
<dbReference type="OMA" id="ISKHRDH"/>
<gene>
    <name evidence="2" type="ORF">POCTA_138.1.T0460029</name>
</gene>
<sequence length="105" mass="12263">MNQFESEEVPIQDDSQFYNYPSNFGQQEAEFEYQPSSKFKTQKNSTRSITKEIASLFLKSVRSKRISKHRDHPKRGPGIQREAQYTSIMSDYVQVEVGNLENTNH</sequence>
<keyword evidence="3" id="KW-1185">Reference proteome</keyword>
<feature type="region of interest" description="Disordered" evidence="1">
    <location>
        <begin position="1"/>
        <end position="22"/>
    </location>
</feature>
<dbReference type="Proteomes" id="UP000683925">
    <property type="component" value="Unassembled WGS sequence"/>
</dbReference>
<evidence type="ECO:0000313" key="2">
    <source>
        <dbReference type="EMBL" id="CAD8164973.1"/>
    </source>
</evidence>
<protein>
    <submittedName>
        <fullName evidence="2">Uncharacterized protein</fullName>
    </submittedName>
</protein>
<feature type="compositionally biased region" description="Polar residues" evidence="1">
    <location>
        <begin position="13"/>
        <end position="22"/>
    </location>
</feature>
<name>A0A8S1ULJ6_PAROT</name>